<name>A0A420ILE3_9PEZI</name>
<feature type="region of interest" description="Disordered" evidence="1">
    <location>
        <begin position="31"/>
        <end position="60"/>
    </location>
</feature>
<sequence>MTERNRNVVPEILFINLETSTRQEKMWSMKRRLTSDEAAENCEPDSSSPSERLSLSASAPGHKMTYDLTKVFETFDHLDNG</sequence>
<evidence type="ECO:0000313" key="2">
    <source>
        <dbReference type="EMBL" id="RKF75343.1"/>
    </source>
</evidence>
<dbReference type="Proteomes" id="UP000285326">
    <property type="component" value="Unassembled WGS sequence"/>
</dbReference>
<organism evidence="2 3">
    <name type="scientific">Golovinomyces cichoracearum</name>
    <dbReference type="NCBI Taxonomy" id="62708"/>
    <lineage>
        <taxon>Eukaryota</taxon>
        <taxon>Fungi</taxon>
        <taxon>Dikarya</taxon>
        <taxon>Ascomycota</taxon>
        <taxon>Pezizomycotina</taxon>
        <taxon>Leotiomycetes</taxon>
        <taxon>Erysiphales</taxon>
        <taxon>Erysiphaceae</taxon>
        <taxon>Golovinomyces</taxon>
    </lineage>
</organism>
<feature type="compositionally biased region" description="Low complexity" evidence="1">
    <location>
        <begin position="46"/>
        <end position="60"/>
    </location>
</feature>
<evidence type="ECO:0000256" key="1">
    <source>
        <dbReference type="SAM" id="MobiDB-lite"/>
    </source>
</evidence>
<gene>
    <name evidence="2" type="ORF">GcM1_234042</name>
</gene>
<proteinExistence type="predicted"/>
<dbReference type="EMBL" id="MCBS01023468">
    <property type="protein sequence ID" value="RKF75343.1"/>
    <property type="molecule type" value="Genomic_DNA"/>
</dbReference>
<reference evidence="2 3" key="1">
    <citation type="journal article" date="2018" name="BMC Genomics">
        <title>Comparative genome analyses reveal sequence features reflecting distinct modes of host-adaptation between dicot and monocot powdery mildew.</title>
        <authorList>
            <person name="Wu Y."/>
            <person name="Ma X."/>
            <person name="Pan Z."/>
            <person name="Kale S.D."/>
            <person name="Song Y."/>
            <person name="King H."/>
            <person name="Zhang Q."/>
            <person name="Presley C."/>
            <person name="Deng X."/>
            <person name="Wei C.I."/>
            <person name="Xiao S."/>
        </authorList>
    </citation>
    <scope>NUCLEOTIDE SEQUENCE [LARGE SCALE GENOMIC DNA]</scope>
    <source>
        <strain evidence="2">UMSG1</strain>
    </source>
</reference>
<dbReference type="AlphaFoldDB" id="A0A420ILE3"/>
<evidence type="ECO:0000313" key="3">
    <source>
        <dbReference type="Proteomes" id="UP000285326"/>
    </source>
</evidence>
<protein>
    <submittedName>
        <fullName evidence="2">Uncharacterized protein</fullName>
    </submittedName>
</protein>
<accession>A0A420ILE3</accession>
<comment type="caution">
    <text evidence="2">The sequence shown here is derived from an EMBL/GenBank/DDBJ whole genome shotgun (WGS) entry which is preliminary data.</text>
</comment>